<dbReference type="Gene3D" id="2.40.50.1020">
    <property type="entry name" value="LytTr DNA-binding domain"/>
    <property type="match status" value="1"/>
</dbReference>
<feature type="domain" description="ABC transporter" evidence="1">
    <location>
        <begin position="3"/>
        <end position="217"/>
    </location>
</feature>
<dbReference type="Pfam" id="PF04397">
    <property type="entry name" value="LytTR"/>
    <property type="match status" value="1"/>
</dbReference>
<dbReference type="GO" id="GO:0016887">
    <property type="term" value="F:ATP hydrolysis activity"/>
    <property type="evidence" value="ECO:0007669"/>
    <property type="project" value="InterPro"/>
</dbReference>
<comment type="caution">
    <text evidence="3">The sequence shown here is derived from an EMBL/GenBank/DDBJ whole genome shotgun (WGS) entry which is preliminary data.</text>
</comment>
<dbReference type="GO" id="GO:0003677">
    <property type="term" value="F:DNA binding"/>
    <property type="evidence" value="ECO:0007669"/>
    <property type="project" value="InterPro"/>
</dbReference>
<dbReference type="Gene3D" id="3.40.50.300">
    <property type="entry name" value="P-loop containing nucleotide triphosphate hydrolases"/>
    <property type="match status" value="1"/>
</dbReference>
<protein>
    <submittedName>
        <fullName evidence="3">ABC transporter ATP-binding protein</fullName>
    </submittedName>
</protein>
<sequence length="333" mass="38413">MALKFIDAEKHINDTIIFPSFSLDVLPNEVAAICTSVNVREQLIDILLGTKLLSNGNIQNLSEKRLAFFFLNDGLYERLSVNELLKFYQQLYQSDESTENIIRIVQLDLKKNKKIKDLTYSEKKRAQLACILLQNSEVYIMEEPDQNLDVESKRIFISVLNQLRLTKKTVLILTSHLESAVTVADKTYRLDEKGLHIVQTEEVQQNVSDVEIEKEDKGIQPIRFEKIPTKVNEKIVLFNPPEIDFIESTDGQSFIHIKGENFPCSFTLNELEERLLPFGFFRCHRSYIVNLQKVREVITWTRNSFSLVLEDEKTSVPLSKTKMADLKGILGLK</sequence>
<dbReference type="AlphaFoldDB" id="A0A544TU73"/>
<dbReference type="PIRSF" id="PIRSF036612">
    <property type="entry name" value="ABC_ATP_LytTR"/>
    <property type="match status" value="1"/>
</dbReference>
<dbReference type="InterPro" id="IPR007492">
    <property type="entry name" value="LytTR_DNA-bd_dom"/>
</dbReference>
<reference evidence="3 4" key="1">
    <citation type="submission" date="2019-06" db="EMBL/GenBank/DDBJ databases">
        <title>Psychrobacillus vulpis sp. nov., a new species isolated from feces of a red fox that inhabits in The Tablas de Daimiel Natural Park, Albacete, Spain.</title>
        <authorList>
            <person name="Rodriguez M."/>
            <person name="Reina J.C."/>
            <person name="Bejar V."/>
            <person name="Llamas I."/>
        </authorList>
    </citation>
    <scope>NUCLEOTIDE SEQUENCE [LARGE SCALE GENOMIC DNA]</scope>
    <source>
        <strain evidence="3 4">Z8</strain>
    </source>
</reference>
<organism evidence="3 4">
    <name type="scientific">Psychrobacillus vulpis</name>
    <dbReference type="NCBI Taxonomy" id="2325572"/>
    <lineage>
        <taxon>Bacteria</taxon>
        <taxon>Bacillati</taxon>
        <taxon>Bacillota</taxon>
        <taxon>Bacilli</taxon>
        <taxon>Bacillales</taxon>
        <taxon>Bacillaceae</taxon>
        <taxon>Psychrobacillus</taxon>
    </lineage>
</organism>
<dbReference type="SMART" id="SM00850">
    <property type="entry name" value="LytTR"/>
    <property type="match status" value="1"/>
</dbReference>
<dbReference type="OrthoDB" id="9809318at2"/>
<dbReference type="InterPro" id="IPR012046">
    <property type="entry name" value="LytTR_ABC"/>
</dbReference>
<evidence type="ECO:0000259" key="2">
    <source>
        <dbReference type="PROSITE" id="PS50930"/>
    </source>
</evidence>
<dbReference type="InterPro" id="IPR003439">
    <property type="entry name" value="ABC_transporter-like_ATP-bd"/>
</dbReference>
<evidence type="ECO:0000259" key="1">
    <source>
        <dbReference type="PROSITE" id="PS50893"/>
    </source>
</evidence>
<dbReference type="InterPro" id="IPR027417">
    <property type="entry name" value="P-loop_NTPase"/>
</dbReference>
<evidence type="ECO:0000313" key="3">
    <source>
        <dbReference type="EMBL" id="TQR21002.1"/>
    </source>
</evidence>
<keyword evidence="3" id="KW-0547">Nucleotide-binding</keyword>
<keyword evidence="3" id="KW-0067">ATP-binding</keyword>
<dbReference type="PROSITE" id="PS50930">
    <property type="entry name" value="HTH_LYTTR"/>
    <property type="match status" value="1"/>
</dbReference>
<proteinExistence type="predicted"/>
<dbReference type="Proteomes" id="UP000316626">
    <property type="component" value="Unassembled WGS sequence"/>
</dbReference>
<dbReference type="RefSeq" id="WP_142641533.1">
    <property type="nucleotide sequence ID" value="NZ_VDGI01000003.1"/>
</dbReference>
<dbReference type="GO" id="GO:0000156">
    <property type="term" value="F:phosphorelay response regulator activity"/>
    <property type="evidence" value="ECO:0007669"/>
    <property type="project" value="InterPro"/>
</dbReference>
<dbReference type="PANTHER" id="PTHR37299">
    <property type="entry name" value="TRANSCRIPTIONAL REGULATOR-RELATED"/>
    <property type="match status" value="1"/>
</dbReference>
<dbReference type="GO" id="GO:0005524">
    <property type="term" value="F:ATP binding"/>
    <property type="evidence" value="ECO:0007669"/>
    <property type="project" value="UniProtKB-KW"/>
</dbReference>
<dbReference type="PANTHER" id="PTHR37299:SF1">
    <property type="entry name" value="STAGE 0 SPORULATION PROTEIN A HOMOLOG"/>
    <property type="match status" value="1"/>
</dbReference>
<evidence type="ECO:0000313" key="4">
    <source>
        <dbReference type="Proteomes" id="UP000316626"/>
    </source>
</evidence>
<dbReference type="PROSITE" id="PS50893">
    <property type="entry name" value="ABC_TRANSPORTER_2"/>
    <property type="match status" value="1"/>
</dbReference>
<feature type="domain" description="HTH LytTR-type" evidence="2">
    <location>
        <begin position="227"/>
        <end position="332"/>
    </location>
</feature>
<keyword evidence="4" id="KW-1185">Reference proteome</keyword>
<dbReference type="SUPFAM" id="SSF52540">
    <property type="entry name" value="P-loop containing nucleoside triphosphate hydrolases"/>
    <property type="match status" value="1"/>
</dbReference>
<dbReference type="Pfam" id="PF00005">
    <property type="entry name" value="ABC_tran"/>
    <property type="match status" value="1"/>
</dbReference>
<accession>A0A544TU73</accession>
<gene>
    <name evidence="3" type="ORF">FG384_05255</name>
</gene>
<dbReference type="EMBL" id="VDGI01000003">
    <property type="protein sequence ID" value="TQR21002.1"/>
    <property type="molecule type" value="Genomic_DNA"/>
</dbReference>
<name>A0A544TU73_9BACI</name>
<dbReference type="InterPro" id="IPR046947">
    <property type="entry name" value="LytR-like"/>
</dbReference>